<evidence type="ECO:0000256" key="7">
    <source>
        <dbReference type="PIRSR" id="PIRSR602401-1"/>
    </source>
</evidence>
<dbReference type="PRINTS" id="PR00385">
    <property type="entry name" value="P450"/>
</dbReference>
<dbReference type="Gene3D" id="1.10.630.10">
    <property type="entry name" value="Cytochrome P450"/>
    <property type="match status" value="1"/>
</dbReference>
<dbReference type="GO" id="GO:0005506">
    <property type="term" value="F:iron ion binding"/>
    <property type="evidence" value="ECO:0007669"/>
    <property type="project" value="InterPro"/>
</dbReference>
<dbReference type="EMBL" id="LROM01000102">
    <property type="protein sequence ID" value="OEZ97060.1"/>
    <property type="molecule type" value="Genomic_DNA"/>
</dbReference>
<evidence type="ECO:0000256" key="1">
    <source>
        <dbReference type="ARBA" id="ARBA00010617"/>
    </source>
</evidence>
<proteinExistence type="inferred from homology"/>
<dbReference type="AlphaFoldDB" id="A0A1E7WFA7"/>
<evidence type="ECO:0000256" key="5">
    <source>
        <dbReference type="ARBA" id="ARBA00023004"/>
    </source>
</evidence>
<keyword evidence="5 7" id="KW-0408">Iron</keyword>
<dbReference type="PATRIC" id="fig|762836.4.peg.3753"/>
<name>A0A1E7WFA7_9BURK</name>
<dbReference type="InterPro" id="IPR001128">
    <property type="entry name" value="Cyt_P450"/>
</dbReference>
<dbReference type="GO" id="GO:0016705">
    <property type="term" value="F:oxidoreductase activity, acting on paired donors, with incorporation or reduction of molecular oxygen"/>
    <property type="evidence" value="ECO:0007669"/>
    <property type="project" value="InterPro"/>
</dbReference>
<dbReference type="InterPro" id="IPR036396">
    <property type="entry name" value="Cyt_P450_sf"/>
</dbReference>
<protein>
    <submittedName>
        <fullName evidence="8">Putative bifunctional P-450/NADPH-P450 reductase 2</fullName>
    </submittedName>
</protein>
<dbReference type="GO" id="GO:0020037">
    <property type="term" value="F:heme binding"/>
    <property type="evidence" value="ECO:0007669"/>
    <property type="project" value="InterPro"/>
</dbReference>
<reference evidence="9" key="1">
    <citation type="journal article" date="2016" name="Front. Microbiol.">
        <title>Molecular Keys to the Janthinobacterium and Duganella spp. Interaction with the Plant Pathogen Fusarium graminearum.</title>
        <authorList>
            <person name="Haack F.S."/>
            <person name="Poehlein A."/>
            <person name="Kroger C."/>
            <person name="Voigt C.A."/>
            <person name="Piepenbring M."/>
            <person name="Bode H.B."/>
            <person name="Daniel R."/>
            <person name="Schafer W."/>
            <person name="Streit W.R."/>
        </authorList>
    </citation>
    <scope>NUCLEOTIDE SEQUENCE [LARGE SCALE GENOMIC DNA]</scope>
    <source>
        <strain evidence="9">T54</strain>
    </source>
</reference>
<dbReference type="Proteomes" id="UP000175989">
    <property type="component" value="Unassembled WGS sequence"/>
</dbReference>
<keyword evidence="9" id="KW-1185">Reference proteome</keyword>
<evidence type="ECO:0000256" key="2">
    <source>
        <dbReference type="ARBA" id="ARBA00022617"/>
    </source>
</evidence>
<evidence type="ECO:0000313" key="8">
    <source>
        <dbReference type="EMBL" id="OEZ97060.1"/>
    </source>
</evidence>
<dbReference type="GO" id="GO:0004497">
    <property type="term" value="F:monooxygenase activity"/>
    <property type="evidence" value="ECO:0007669"/>
    <property type="project" value="UniProtKB-KW"/>
</dbReference>
<dbReference type="PANTHER" id="PTHR24291">
    <property type="entry name" value="CYTOCHROME P450 FAMILY 4"/>
    <property type="match status" value="1"/>
</dbReference>
<dbReference type="PRINTS" id="PR00463">
    <property type="entry name" value="EP450I"/>
</dbReference>
<keyword evidence="4" id="KW-0560">Oxidoreductase</keyword>
<organism evidence="8 9">
    <name type="scientific">Duganella phyllosphaerae</name>
    <dbReference type="NCBI Taxonomy" id="762836"/>
    <lineage>
        <taxon>Bacteria</taxon>
        <taxon>Pseudomonadati</taxon>
        <taxon>Pseudomonadota</taxon>
        <taxon>Betaproteobacteria</taxon>
        <taxon>Burkholderiales</taxon>
        <taxon>Oxalobacteraceae</taxon>
        <taxon>Telluria group</taxon>
        <taxon>Duganella</taxon>
    </lineage>
</organism>
<dbReference type="OrthoDB" id="9764248at2"/>
<dbReference type="InterPro" id="IPR050196">
    <property type="entry name" value="Cytochrome_P450_Monoox"/>
</dbReference>
<sequence>MTTPTTSACPFHADRAGVPLAPAAQPALQPALQPAGSWPPGPPSGITGWGLLRRMSKDLLATLADWRATYGNLVHLRIWPEHQVIVTDPHLVRELLLTHHDKLVRWERGIAVMSQLHGNSVLTAEGPAWQSRRRALQPSFSPKGVQAYVPPIAAATHTALAQWPAEDGDWPIESAMTSLAMDVIMGFLFSSPADADARRIEEAVHCMSVAANAEFYWPASAPDWVPWKRAKRAAKQVLDQLIKRQIDTRLALDRAAWPDDLLSKLLALHAADPAAWPRQAVRDECMTAFLAGHETTAATLTWWAWCMAANPAAQQTAQQEVAAVLQGRTPTAADLPALAGITRTLQETLRLYPAAPVLLSRRAVAPLTLGGWQLPAGTMFMVPVQLMQQDPAWFADPLAFQPERFAAATDNAPRGAYMPLGAGPRVCLGQHLAMTEMTVIATMLLQRFELAVPDGMVIPEPALHVTLRPTHSLHLKLRQRQRF</sequence>
<gene>
    <name evidence="8" type="primary">cypE</name>
    <name evidence="8" type="ORF">DUPY_36410</name>
</gene>
<keyword evidence="2 7" id="KW-0349">Heme</keyword>
<dbReference type="Pfam" id="PF00067">
    <property type="entry name" value="p450"/>
    <property type="match status" value="1"/>
</dbReference>
<comment type="similarity">
    <text evidence="1">Belongs to the cytochrome P450 family.</text>
</comment>
<evidence type="ECO:0000256" key="4">
    <source>
        <dbReference type="ARBA" id="ARBA00023002"/>
    </source>
</evidence>
<feature type="binding site" description="axial binding residue" evidence="7">
    <location>
        <position position="427"/>
    </location>
    <ligand>
        <name>heme</name>
        <dbReference type="ChEBI" id="CHEBI:30413"/>
    </ligand>
    <ligandPart>
        <name>Fe</name>
        <dbReference type="ChEBI" id="CHEBI:18248"/>
    </ligandPart>
</feature>
<accession>A0A1E7WFA7</accession>
<evidence type="ECO:0000256" key="6">
    <source>
        <dbReference type="ARBA" id="ARBA00023033"/>
    </source>
</evidence>
<comment type="cofactor">
    <cofactor evidence="7">
        <name>heme</name>
        <dbReference type="ChEBI" id="CHEBI:30413"/>
    </cofactor>
</comment>
<dbReference type="InterPro" id="IPR002401">
    <property type="entry name" value="Cyt_P450_E_grp-I"/>
</dbReference>
<keyword evidence="6" id="KW-0503">Monooxygenase</keyword>
<dbReference type="SUPFAM" id="SSF48264">
    <property type="entry name" value="Cytochrome P450"/>
    <property type="match status" value="1"/>
</dbReference>
<keyword evidence="3 7" id="KW-0479">Metal-binding</keyword>
<evidence type="ECO:0000256" key="3">
    <source>
        <dbReference type="ARBA" id="ARBA00022723"/>
    </source>
</evidence>
<dbReference type="PANTHER" id="PTHR24291:SF50">
    <property type="entry name" value="BIFUNCTIONAL ALBAFLAVENONE MONOOXYGENASE_TERPENE SYNTHASE"/>
    <property type="match status" value="1"/>
</dbReference>
<comment type="caution">
    <text evidence="8">The sequence shown here is derived from an EMBL/GenBank/DDBJ whole genome shotgun (WGS) entry which is preliminary data.</text>
</comment>
<evidence type="ECO:0000313" key="9">
    <source>
        <dbReference type="Proteomes" id="UP000175989"/>
    </source>
</evidence>